<dbReference type="Gene3D" id="3.40.50.1820">
    <property type="entry name" value="alpha/beta hydrolase"/>
    <property type="match status" value="1"/>
</dbReference>
<dbReference type="InterPro" id="IPR010662">
    <property type="entry name" value="RBBP9/YdeN"/>
</dbReference>
<dbReference type="Pfam" id="PF06821">
    <property type="entry name" value="Ser_hydrolase"/>
    <property type="match status" value="1"/>
</dbReference>
<organism evidence="1 2">
    <name type="scientific">Rhizobium calliandrae</name>
    <dbReference type="NCBI Taxonomy" id="1312182"/>
    <lineage>
        <taxon>Bacteria</taxon>
        <taxon>Pseudomonadati</taxon>
        <taxon>Pseudomonadota</taxon>
        <taxon>Alphaproteobacteria</taxon>
        <taxon>Hyphomicrobiales</taxon>
        <taxon>Rhizobiaceae</taxon>
        <taxon>Rhizobium/Agrobacterium group</taxon>
        <taxon>Rhizobium</taxon>
    </lineage>
</organism>
<dbReference type="EMBL" id="JARFYN010000047">
    <property type="protein sequence ID" value="MDL2409277.1"/>
    <property type="molecule type" value="Genomic_DNA"/>
</dbReference>
<dbReference type="RefSeq" id="WP_285882727.1">
    <property type="nucleotide sequence ID" value="NZ_JARFYN010000047.1"/>
</dbReference>
<name>A0ABT7KM99_9HYPH</name>
<reference evidence="1" key="1">
    <citation type="submission" date="2023-06" db="EMBL/GenBank/DDBJ databases">
        <title>Phylogenetic Diversity of Rhizobium strains.</title>
        <authorList>
            <person name="Moura F.T."/>
            <person name="Helene L.C.F."/>
            <person name="Hungria M."/>
        </authorList>
    </citation>
    <scope>NUCLEOTIDE SEQUENCE</scope>
    <source>
        <strain evidence="1">CCGE524</strain>
    </source>
</reference>
<sequence>MVATLILPGLNGSAEGHWQRHWARETALATIVRQASWSRPVLKNWLTTLEIELERAGEAWLVAHSLGCLLAANLANRPAARHVKGAFLVAPCDLVGTERLHPGAIDFGAMPTRTLPFPSLVVGSRDDPYMDFTELRQHAARWGGEFHDLGLAGHINIASGFGRWEQGYQLFSAFAKRVENQQAGPVRPQLQNISCAALS</sequence>
<dbReference type="SUPFAM" id="SSF53474">
    <property type="entry name" value="alpha/beta-Hydrolases"/>
    <property type="match status" value="1"/>
</dbReference>
<keyword evidence="2" id="KW-1185">Reference proteome</keyword>
<protein>
    <submittedName>
        <fullName evidence="1">Alpha/beta hydrolase</fullName>
    </submittedName>
</protein>
<proteinExistence type="predicted"/>
<accession>A0ABT7KM99</accession>
<dbReference type="InterPro" id="IPR029058">
    <property type="entry name" value="AB_hydrolase_fold"/>
</dbReference>
<evidence type="ECO:0000313" key="1">
    <source>
        <dbReference type="EMBL" id="MDL2409277.1"/>
    </source>
</evidence>
<dbReference type="Proteomes" id="UP001172630">
    <property type="component" value="Unassembled WGS sequence"/>
</dbReference>
<gene>
    <name evidence="1" type="ORF">PY650_27325</name>
</gene>
<comment type="caution">
    <text evidence="1">The sequence shown here is derived from an EMBL/GenBank/DDBJ whole genome shotgun (WGS) entry which is preliminary data.</text>
</comment>
<evidence type="ECO:0000313" key="2">
    <source>
        <dbReference type="Proteomes" id="UP001172630"/>
    </source>
</evidence>
<dbReference type="GO" id="GO:0016787">
    <property type="term" value="F:hydrolase activity"/>
    <property type="evidence" value="ECO:0007669"/>
    <property type="project" value="UniProtKB-KW"/>
</dbReference>
<keyword evidence="1" id="KW-0378">Hydrolase</keyword>